<dbReference type="Gene3D" id="3.40.50.2300">
    <property type="match status" value="1"/>
</dbReference>
<reference evidence="4 5" key="1">
    <citation type="submission" date="2018-01" db="EMBL/GenBank/DDBJ databases">
        <title>Deinococcus koreensis sp. nov., a radiation-resistant bacterium isolated from river water.</title>
        <authorList>
            <person name="Choi A."/>
        </authorList>
    </citation>
    <scope>NUCLEOTIDE SEQUENCE [LARGE SCALE GENOMIC DNA]</scope>
    <source>
        <strain evidence="4 5">SJW1-2</strain>
    </source>
</reference>
<dbReference type="EMBL" id="PPPD01000002">
    <property type="protein sequence ID" value="PNY79625.1"/>
    <property type="molecule type" value="Genomic_DNA"/>
</dbReference>
<keyword evidence="1 2" id="KW-0597">Phosphoprotein</keyword>
<dbReference type="CDD" id="cd00156">
    <property type="entry name" value="REC"/>
    <property type="match status" value="1"/>
</dbReference>
<dbReference type="RefSeq" id="WP_103313609.1">
    <property type="nucleotide sequence ID" value="NZ_PPPD01000002.1"/>
</dbReference>
<proteinExistence type="predicted"/>
<dbReference type="SMART" id="SM00448">
    <property type="entry name" value="REC"/>
    <property type="match status" value="1"/>
</dbReference>
<dbReference type="PANTHER" id="PTHR44591">
    <property type="entry name" value="STRESS RESPONSE REGULATOR PROTEIN 1"/>
    <property type="match status" value="1"/>
</dbReference>
<gene>
    <name evidence="4" type="ORF">CVO96_16790</name>
</gene>
<evidence type="ECO:0000256" key="1">
    <source>
        <dbReference type="ARBA" id="ARBA00022553"/>
    </source>
</evidence>
<evidence type="ECO:0000259" key="3">
    <source>
        <dbReference type="PROSITE" id="PS50110"/>
    </source>
</evidence>
<keyword evidence="5" id="KW-1185">Reference proteome</keyword>
<evidence type="ECO:0000313" key="4">
    <source>
        <dbReference type="EMBL" id="PNY79625.1"/>
    </source>
</evidence>
<dbReference type="InterPro" id="IPR011006">
    <property type="entry name" value="CheY-like_superfamily"/>
</dbReference>
<feature type="domain" description="Response regulatory" evidence="3">
    <location>
        <begin position="3"/>
        <end position="119"/>
    </location>
</feature>
<organism evidence="4 5">
    <name type="scientific">Deinococcus koreensis</name>
    <dbReference type="NCBI Taxonomy" id="2054903"/>
    <lineage>
        <taxon>Bacteria</taxon>
        <taxon>Thermotogati</taxon>
        <taxon>Deinococcota</taxon>
        <taxon>Deinococci</taxon>
        <taxon>Deinococcales</taxon>
        <taxon>Deinococcaceae</taxon>
        <taxon>Deinococcus</taxon>
    </lineage>
</organism>
<name>A0A2K3USV3_9DEIO</name>
<dbReference type="SUPFAM" id="SSF52172">
    <property type="entry name" value="CheY-like"/>
    <property type="match status" value="1"/>
</dbReference>
<dbReference type="OrthoDB" id="9759232at2"/>
<comment type="caution">
    <text evidence="4">The sequence shown here is derived from an EMBL/GenBank/DDBJ whole genome shotgun (WGS) entry which is preliminary data.</text>
</comment>
<feature type="modified residue" description="4-aspartylphosphate" evidence="2">
    <location>
        <position position="52"/>
    </location>
</feature>
<dbReference type="Proteomes" id="UP000236379">
    <property type="component" value="Unassembled WGS sequence"/>
</dbReference>
<dbReference type="PROSITE" id="PS50110">
    <property type="entry name" value="RESPONSE_REGULATORY"/>
    <property type="match status" value="1"/>
</dbReference>
<dbReference type="InterPro" id="IPR001789">
    <property type="entry name" value="Sig_transdc_resp-reg_receiver"/>
</dbReference>
<dbReference type="PANTHER" id="PTHR44591:SF23">
    <property type="entry name" value="CHEY SUBFAMILY"/>
    <property type="match status" value="1"/>
</dbReference>
<evidence type="ECO:0000313" key="5">
    <source>
        <dbReference type="Proteomes" id="UP000236379"/>
    </source>
</evidence>
<accession>A0A2K3USV3</accession>
<evidence type="ECO:0000256" key="2">
    <source>
        <dbReference type="PROSITE-ProRule" id="PRU00169"/>
    </source>
</evidence>
<dbReference type="InterPro" id="IPR050595">
    <property type="entry name" value="Bact_response_regulator"/>
</dbReference>
<dbReference type="AlphaFoldDB" id="A0A2K3USV3"/>
<sequence>MARVLIVDDSQADLKFLEAALLPGRHTVTAVSDPAEVEAAALRERPELVMIDVVMPGRSGYDVARALKRLPELADLKVIFVSSKGNDSDVKWGLRQGAVDYVVKPYTPEQVLGIVSRHVS</sequence>
<protein>
    <submittedName>
        <fullName evidence="4">Response regulator</fullName>
    </submittedName>
</protein>
<dbReference type="GO" id="GO:0000160">
    <property type="term" value="P:phosphorelay signal transduction system"/>
    <property type="evidence" value="ECO:0007669"/>
    <property type="project" value="InterPro"/>
</dbReference>
<dbReference type="Pfam" id="PF00072">
    <property type="entry name" value="Response_reg"/>
    <property type="match status" value="1"/>
</dbReference>